<sequence>MELKKIGKIEVKNEPYLKPISDEGIGFYNLDDKTAVLRFYVTKNKKPLLISEENTETYIYLESSNGSNQVVENVRFIDPLNGVIEVTIPIEFLQASTNTTVIGQIYISINHRNQVDSDKSSTAVLTEFEFEVGDAIINKINGATKIKYIRMFDELKRQINARATEIQEQLDNLEDYVVKVKDASDEGITKIQIETKKGLDKLNQQHSKSLKDVEESLNAAKNTIQNLYEEYDNEIDTKGSQYLKDLRIEVRNIENVLSQEGYVTIDEHRKIITEIQEKLPESSDWIEYDLINGAIKNRHYKAEGQNGFNCAYKIIQHQDYKEVILRINADNFKSGTVIAKLPSELITSTQTAFLRTVPVKACGAQLTIEPNGDVKVYISQSDQWSVSREAYIYGEIRMIDKGGE</sequence>
<reference evidence="3" key="1">
    <citation type="submission" date="2017-06" db="EMBL/GenBank/DDBJ databases">
        <title>Novel phages from South African skin metaviromes.</title>
        <authorList>
            <person name="van Zyl L.J."/>
            <person name="Abrahams Y."/>
            <person name="Stander E.A."/>
            <person name="Kirby B.M."/>
            <person name="Clavaud C."/>
            <person name="Farcet C."/>
            <person name="Breton L."/>
            <person name="Trindade M.I."/>
        </authorList>
    </citation>
    <scope>NUCLEOTIDE SEQUENCE</scope>
</reference>
<gene>
    <name evidence="3" type="ORF">10S5_4</name>
</gene>
<dbReference type="Gene3D" id="2.60.40.3350">
    <property type="match status" value="1"/>
</dbReference>
<organism evidence="3">
    <name type="scientific">uncultured Caudovirales phage</name>
    <dbReference type="NCBI Taxonomy" id="2100421"/>
    <lineage>
        <taxon>Viruses</taxon>
        <taxon>Duplodnaviria</taxon>
        <taxon>Heunggongvirae</taxon>
        <taxon>Uroviricota</taxon>
        <taxon>Caudoviricetes</taxon>
        <taxon>Peduoviridae</taxon>
        <taxon>Maltschvirus</taxon>
        <taxon>Maltschvirus maltsch</taxon>
    </lineage>
</organism>
<keyword evidence="1" id="KW-0175">Coiled coil</keyword>
<feature type="coiled-coil region" evidence="1">
    <location>
        <begin position="156"/>
        <end position="237"/>
    </location>
</feature>
<accession>A0A2H4J179</accession>
<evidence type="ECO:0000313" key="3">
    <source>
        <dbReference type="EMBL" id="ASN67493.1"/>
    </source>
</evidence>
<name>A0A2H4J179_9CAUD</name>
<evidence type="ECO:0000256" key="1">
    <source>
        <dbReference type="SAM" id="Coils"/>
    </source>
</evidence>
<feature type="domain" description="BppU N-terminal" evidence="2">
    <location>
        <begin position="18"/>
        <end position="160"/>
    </location>
</feature>
<protein>
    <submittedName>
        <fullName evidence="3">Putative tail protein</fullName>
    </submittedName>
</protein>
<evidence type="ECO:0000259" key="2">
    <source>
        <dbReference type="Pfam" id="PF10651"/>
    </source>
</evidence>
<dbReference type="InterPro" id="IPR018913">
    <property type="entry name" value="BppU_N"/>
</dbReference>
<dbReference type="Pfam" id="PF10651">
    <property type="entry name" value="BppU_N"/>
    <property type="match status" value="1"/>
</dbReference>
<dbReference type="EMBL" id="MF417846">
    <property type="protein sequence ID" value="ASN67493.1"/>
    <property type="molecule type" value="Genomic_DNA"/>
</dbReference>
<proteinExistence type="predicted"/>